<dbReference type="InterPro" id="IPR007110">
    <property type="entry name" value="Ig-like_dom"/>
</dbReference>
<reference evidence="9 10" key="1">
    <citation type="submission" date="2025-04" db="UniProtKB">
        <authorList>
            <consortium name="RefSeq"/>
        </authorList>
    </citation>
    <scope>IDENTIFICATION</scope>
</reference>
<feature type="transmembrane region" description="Helical" evidence="5">
    <location>
        <begin position="1348"/>
        <end position="1371"/>
    </location>
</feature>
<dbReference type="SMART" id="SM00060">
    <property type="entry name" value="FN3"/>
    <property type="match status" value="5"/>
</dbReference>
<dbReference type="PROSITE" id="PS50835">
    <property type="entry name" value="IG_LIKE"/>
    <property type="match status" value="8"/>
</dbReference>
<dbReference type="CDD" id="cd00063">
    <property type="entry name" value="FN3"/>
    <property type="match status" value="5"/>
</dbReference>
<evidence type="ECO:0000313" key="8">
    <source>
        <dbReference type="Proteomes" id="UP001165740"/>
    </source>
</evidence>
<dbReference type="OrthoDB" id="428111at2759"/>
<evidence type="ECO:0000256" key="5">
    <source>
        <dbReference type="SAM" id="Phobius"/>
    </source>
</evidence>
<feature type="domain" description="Ig-like" evidence="6">
    <location>
        <begin position="436"/>
        <end position="523"/>
    </location>
</feature>
<keyword evidence="1" id="KW-0677">Repeat</keyword>
<proteinExistence type="predicted"/>
<dbReference type="SUPFAM" id="SSF49265">
    <property type="entry name" value="Fibronectin type III"/>
    <property type="match status" value="3"/>
</dbReference>
<feature type="domain" description="Fibronectin type-III" evidence="7">
    <location>
        <begin position="1208"/>
        <end position="1305"/>
    </location>
</feature>
<dbReference type="PANTHER" id="PTHR10075">
    <property type="entry name" value="BASIGIN RELATED"/>
    <property type="match status" value="1"/>
</dbReference>
<dbReference type="FunFam" id="2.60.40.10:FF:000032">
    <property type="entry name" value="palladin isoform X1"/>
    <property type="match status" value="2"/>
</dbReference>
<keyword evidence="5" id="KW-0812">Transmembrane</keyword>
<keyword evidence="8" id="KW-1185">Reference proteome</keyword>
<dbReference type="GO" id="GO:0007411">
    <property type="term" value="P:axon guidance"/>
    <property type="evidence" value="ECO:0007669"/>
    <property type="project" value="TreeGrafter"/>
</dbReference>
<evidence type="ECO:0000313" key="10">
    <source>
        <dbReference type="RefSeq" id="XP_055896290.1"/>
    </source>
</evidence>
<dbReference type="Gene3D" id="2.60.40.10">
    <property type="entry name" value="Immunoglobulins"/>
    <property type="match status" value="13"/>
</dbReference>
<keyword evidence="2" id="KW-1015">Disulfide bond</keyword>
<dbReference type="RefSeq" id="XP_055896290.1">
    <property type="nucleotide sequence ID" value="XM_056040315.1"/>
</dbReference>
<dbReference type="Pfam" id="PF00041">
    <property type="entry name" value="fn3"/>
    <property type="match status" value="4"/>
</dbReference>
<feature type="compositionally biased region" description="Low complexity" evidence="4">
    <location>
        <begin position="1444"/>
        <end position="1455"/>
    </location>
</feature>
<keyword evidence="3" id="KW-0393">Immunoglobulin domain</keyword>
<feature type="domain" description="Ig-like" evidence="6">
    <location>
        <begin position="705"/>
        <end position="793"/>
    </location>
</feature>
<evidence type="ECO:0000256" key="3">
    <source>
        <dbReference type="ARBA" id="ARBA00023319"/>
    </source>
</evidence>
<dbReference type="GeneID" id="106077050"/>
<dbReference type="InterPro" id="IPR013098">
    <property type="entry name" value="Ig_I-set"/>
</dbReference>
<feature type="domain" description="Ig-like" evidence="6">
    <location>
        <begin position="242"/>
        <end position="334"/>
    </location>
</feature>
<dbReference type="PANTHER" id="PTHR10075:SF100">
    <property type="entry name" value="FASCICLIN-2"/>
    <property type="match status" value="1"/>
</dbReference>
<feature type="domain" description="Ig-like" evidence="6">
    <location>
        <begin position="615"/>
        <end position="702"/>
    </location>
</feature>
<dbReference type="InterPro" id="IPR003961">
    <property type="entry name" value="FN3_dom"/>
</dbReference>
<dbReference type="Proteomes" id="UP001165740">
    <property type="component" value="Chromosome 9"/>
</dbReference>
<dbReference type="PROSITE" id="PS50853">
    <property type="entry name" value="FN3"/>
    <property type="match status" value="5"/>
</dbReference>
<evidence type="ECO:0000256" key="4">
    <source>
        <dbReference type="SAM" id="MobiDB-lite"/>
    </source>
</evidence>
<dbReference type="GO" id="GO:0007156">
    <property type="term" value="P:homophilic cell adhesion via plasma membrane adhesion molecules"/>
    <property type="evidence" value="ECO:0007669"/>
    <property type="project" value="TreeGrafter"/>
</dbReference>
<dbReference type="SUPFAM" id="SSF48726">
    <property type="entry name" value="Immunoglobulin"/>
    <property type="match status" value="8"/>
</dbReference>
<dbReference type="Pfam" id="PF13927">
    <property type="entry name" value="Ig_3"/>
    <property type="match status" value="3"/>
</dbReference>
<feature type="domain" description="Ig-like" evidence="6">
    <location>
        <begin position="37"/>
        <end position="128"/>
    </location>
</feature>
<dbReference type="InterPro" id="IPR003599">
    <property type="entry name" value="Ig_sub"/>
</dbReference>
<feature type="domain" description="Ig-like" evidence="6">
    <location>
        <begin position="528"/>
        <end position="610"/>
    </location>
</feature>
<name>A0A9W3B9P6_BIOGL</name>
<evidence type="ECO:0000259" key="6">
    <source>
        <dbReference type="PROSITE" id="PS50835"/>
    </source>
</evidence>
<dbReference type="Pfam" id="PF13895">
    <property type="entry name" value="Ig_2"/>
    <property type="match status" value="2"/>
</dbReference>
<evidence type="ECO:0000259" key="7">
    <source>
        <dbReference type="PROSITE" id="PS50853"/>
    </source>
</evidence>
<dbReference type="SMART" id="SM00409">
    <property type="entry name" value="IG"/>
    <property type="match status" value="8"/>
</dbReference>
<keyword evidence="5" id="KW-1133">Transmembrane helix</keyword>
<dbReference type="RefSeq" id="XP_055896289.1">
    <property type="nucleotide sequence ID" value="XM_056040314.1"/>
</dbReference>
<dbReference type="InterPro" id="IPR036116">
    <property type="entry name" value="FN3_sf"/>
</dbReference>
<dbReference type="GO" id="GO:0005886">
    <property type="term" value="C:plasma membrane"/>
    <property type="evidence" value="ECO:0007669"/>
    <property type="project" value="TreeGrafter"/>
</dbReference>
<feature type="domain" description="Fibronectin type-III" evidence="7">
    <location>
        <begin position="797"/>
        <end position="896"/>
    </location>
</feature>
<organism evidence="8 9">
    <name type="scientific">Biomphalaria glabrata</name>
    <name type="common">Bloodfluke planorb</name>
    <name type="synonym">Freshwater snail</name>
    <dbReference type="NCBI Taxonomy" id="6526"/>
    <lineage>
        <taxon>Eukaryota</taxon>
        <taxon>Metazoa</taxon>
        <taxon>Spiralia</taxon>
        <taxon>Lophotrochozoa</taxon>
        <taxon>Mollusca</taxon>
        <taxon>Gastropoda</taxon>
        <taxon>Heterobranchia</taxon>
        <taxon>Euthyneura</taxon>
        <taxon>Panpulmonata</taxon>
        <taxon>Hygrophila</taxon>
        <taxon>Lymnaeoidea</taxon>
        <taxon>Planorbidae</taxon>
        <taxon>Biomphalaria</taxon>
    </lineage>
</organism>
<dbReference type="GO" id="GO:0098632">
    <property type="term" value="F:cell-cell adhesion mediator activity"/>
    <property type="evidence" value="ECO:0007669"/>
    <property type="project" value="TreeGrafter"/>
</dbReference>
<feature type="domain" description="Ig-like" evidence="6">
    <location>
        <begin position="356"/>
        <end position="430"/>
    </location>
</feature>
<dbReference type="SMART" id="SM00408">
    <property type="entry name" value="IGc2"/>
    <property type="match status" value="8"/>
</dbReference>
<accession>A0A9W3B9P6</accession>
<dbReference type="GO" id="GO:0070593">
    <property type="term" value="P:dendrite self-avoidance"/>
    <property type="evidence" value="ECO:0007669"/>
    <property type="project" value="TreeGrafter"/>
</dbReference>
<feature type="region of interest" description="Disordered" evidence="4">
    <location>
        <begin position="1443"/>
        <end position="1464"/>
    </location>
</feature>
<evidence type="ECO:0000313" key="11">
    <source>
        <dbReference type="RefSeq" id="XP_055896291.1"/>
    </source>
</evidence>
<dbReference type="InterPro" id="IPR003598">
    <property type="entry name" value="Ig_sub2"/>
</dbReference>
<dbReference type="InterPro" id="IPR013783">
    <property type="entry name" value="Ig-like_fold"/>
</dbReference>
<feature type="domain" description="Fibronectin type-III" evidence="7">
    <location>
        <begin position="1104"/>
        <end position="1202"/>
    </location>
</feature>
<evidence type="ECO:0000256" key="1">
    <source>
        <dbReference type="ARBA" id="ARBA00022737"/>
    </source>
</evidence>
<protein>
    <submittedName>
        <fullName evidence="9 10">Hemicentin-1-like isoform X1</fullName>
    </submittedName>
</protein>
<feature type="domain" description="Fibronectin type-III" evidence="7">
    <location>
        <begin position="1005"/>
        <end position="1099"/>
    </location>
</feature>
<keyword evidence="5" id="KW-0472">Membrane</keyword>
<gene>
    <name evidence="9 10 11" type="primary">LOC106077050</name>
</gene>
<feature type="domain" description="Fibronectin type-III" evidence="7">
    <location>
        <begin position="900"/>
        <end position="1000"/>
    </location>
</feature>
<sequence>MTRHEAVFVMSALFPRGGHQIRLALLLICITSAHSLIEWVVKPENTSLPLGQDVVFSCLAKSADASDTSASLAYRWSFDGGKVQDRVSRFSNNSLFVPGLTEADLGVYTCEVSRVTENGNVLESVSASALLIKSYLEPFIINPSSVSASLGDTVVLTCVTGKSSPRIKVKWLRNGGEFQKAFQQIASFGDYDPTGLTVQWSMKLTLDISEDVFGAYSCQATNEMLSVSVFSKEANVTYIDIPSVGNTSALDWSLPSSLILKEGSSFIMPCMTKPSKEIPIVTWYRENSILNATSRVYVLTNRSLAFFPYLASDNGNYSCAVSNSAGVFVSPSISLTAAYLSLAFRKQPSDTNSFLGDNVTLFCDPPDSVPAAEVIWYKDYSPLNVTSNRIRLLGHGLYLYSAKLIDRGIYYCVAINNWSSPSIRTSATAQLTVKGPPIIMDPPLSTKIVRGKPLQLTCRVDGEPFPTTTWLFQGRNLTQTGTVTLVEQGQVLWINDMGKEWEGQFTCVTSNQFGTITAEALVTVIVAPVSLSSIGDIVSKVGDSLRIPCYVVSDPQPTVVWFLNGSSVSQLSTTSDTSLHIDYVTTKHAGMYTCLGYNEAGNATSSGSLTVNVIPSVSVPLKNVSVVTGQYITFTCEFDGQPSPFIFWLFNSSLPVPSNARLGQKNSSLTIGPVSWDNQGVYTCMGENIVGRALSNSYLNVQVPPQVTTITFPQGLVRQLSRFVLSCTASGIPTPTIQWIFQKQPINSSANGRVQAREMGVVNVEFALKNDSGAYECWASSSAGEDHKIATVTVYGAPTPPSLSSVSPRTFDSVSVQWNWSNQGDMTNRVDQFQISYREKLNEVIVVSPTLYSANDSQGFVSGLKPYTMYVFTITALNDAGVSDSSNPLTVTTNQSYPSTPSNVLVSNVTSVTATLRWEPPSEPNGIVRMYLMRYKVARESSDYVFVNITASQIPSIEILMSPLLPYTQYIVQVQAANTENRMELWGNFSTPVTFQTLPSLPAKSPQNVQGFAADPYSIKVLWQVDSVQDLNGPILYYYIICLNNESKLNTTLKVDKSVTEALISGLHPWRMYSVQVYGVNEAGAGPMSLAISIWTLAIAPIASPTSFTVTDYFATGFKLQWKPVEVSLQTCNITGYNLQFRVQGKTDWVEHWIPSYNVTMFSGFFETLLDSLNPWTSYEIRLAAYCDNVSPGLGPFTYPLLSKTLQGISGPVINANYSASSDSIWLSWQPPAEPKGDVTSYDVALYPATSTENTKAQVIFQTEATSLVLTSLSPETNYSISLQAVNGAGRGEAIHILVTTSALIVSTLSSDVFEVSTEYLTHMTYEVSNVTGFFLAQQSDLPIKQNLAAIVAGSIVGTIALVIVTVFICIKCIKYRRKQRLNYVVEEAENEEPVSTYRPLEPPVQSSFTPSFHFTDNTEAKPAPITSSQSVPVITVTQPSALNENSVSSSTNSSHGFQEKPKQKSHLLPKISISFAYTKLDDDQPGAEANVSEGYENPGFAFAITKEKTSASFLSIPGLSDSYSDTASISSETLRRNHRMRSEVAAAIAFMRIHKGEPLDETDILIENEIEAEVIFSERTMV</sequence>
<dbReference type="OMA" id="CITSAFP"/>
<evidence type="ECO:0000313" key="9">
    <source>
        <dbReference type="RefSeq" id="XP_055896289.1"/>
    </source>
</evidence>
<dbReference type="InterPro" id="IPR036179">
    <property type="entry name" value="Ig-like_dom_sf"/>
</dbReference>
<evidence type="ECO:0000256" key="2">
    <source>
        <dbReference type="ARBA" id="ARBA00023157"/>
    </source>
</evidence>
<dbReference type="GO" id="GO:0030424">
    <property type="term" value="C:axon"/>
    <property type="evidence" value="ECO:0007669"/>
    <property type="project" value="TreeGrafter"/>
</dbReference>
<dbReference type="RefSeq" id="XP_055896291.1">
    <property type="nucleotide sequence ID" value="XM_056040316.1"/>
</dbReference>
<feature type="domain" description="Ig-like" evidence="6">
    <location>
        <begin position="138"/>
        <end position="237"/>
    </location>
</feature>
<dbReference type="Pfam" id="PF07679">
    <property type="entry name" value="I-set"/>
    <property type="match status" value="2"/>
</dbReference>